<dbReference type="SUPFAM" id="SSF53756">
    <property type="entry name" value="UDP-Glycosyltransferase/glycogen phosphorylase"/>
    <property type="match status" value="1"/>
</dbReference>
<dbReference type="PANTHER" id="PTHR48050:SF13">
    <property type="entry name" value="STEROL 3-BETA-GLUCOSYLTRANSFERASE UGT80A2"/>
    <property type="match status" value="1"/>
</dbReference>
<evidence type="ECO:0000256" key="1">
    <source>
        <dbReference type="ARBA" id="ARBA00009995"/>
    </source>
</evidence>
<feature type="domain" description="Erythromycin biosynthesis protein CIII-like C-terminal" evidence="4">
    <location>
        <begin position="250"/>
        <end position="366"/>
    </location>
</feature>
<dbReference type="RefSeq" id="WP_377198260.1">
    <property type="nucleotide sequence ID" value="NZ_JBHUHF010000001.1"/>
</dbReference>
<comment type="similarity">
    <text evidence="1">Belongs to the UDP-glycosyltransferase family.</text>
</comment>
<dbReference type="CDD" id="cd03784">
    <property type="entry name" value="GT1_Gtf-like"/>
    <property type="match status" value="1"/>
</dbReference>
<dbReference type="InterPro" id="IPR010610">
    <property type="entry name" value="EryCIII-like_C"/>
</dbReference>
<evidence type="ECO:0000256" key="2">
    <source>
        <dbReference type="ARBA" id="ARBA00022679"/>
    </source>
</evidence>
<keyword evidence="6" id="KW-1185">Reference proteome</keyword>
<dbReference type="PANTHER" id="PTHR48050">
    <property type="entry name" value="STEROL 3-BETA-GLUCOSYLTRANSFERASE"/>
    <property type="match status" value="1"/>
</dbReference>
<dbReference type="InterPro" id="IPR050426">
    <property type="entry name" value="Glycosyltransferase_28"/>
</dbReference>
<dbReference type="InterPro" id="IPR002213">
    <property type="entry name" value="UDP_glucos_trans"/>
</dbReference>
<keyword evidence="2" id="KW-0808">Transferase</keyword>
<dbReference type="Pfam" id="PF06722">
    <property type="entry name" value="EryCIII-like_C"/>
    <property type="match status" value="1"/>
</dbReference>
<evidence type="ECO:0000259" key="4">
    <source>
        <dbReference type="Pfam" id="PF06722"/>
    </source>
</evidence>
<feature type="region of interest" description="Disordered" evidence="3">
    <location>
        <begin position="392"/>
        <end position="418"/>
    </location>
</feature>
<accession>A0ABW4V8R3</accession>
<evidence type="ECO:0000313" key="6">
    <source>
        <dbReference type="Proteomes" id="UP001597338"/>
    </source>
</evidence>
<evidence type="ECO:0000313" key="5">
    <source>
        <dbReference type="EMBL" id="MFD2026418.1"/>
    </source>
</evidence>
<name>A0ABW4V8R3_9MICO</name>
<dbReference type="NCBIfam" id="TIGR01426">
    <property type="entry name" value="MGT"/>
    <property type="match status" value="1"/>
</dbReference>
<dbReference type="InterPro" id="IPR006326">
    <property type="entry name" value="UDPGT_MGT-like"/>
</dbReference>
<proteinExistence type="inferred from homology"/>
<gene>
    <name evidence="5" type="ORF">ACFSL2_12945</name>
</gene>
<dbReference type="Gene3D" id="3.40.50.2000">
    <property type="entry name" value="Glycogen Phosphorylase B"/>
    <property type="match status" value="2"/>
</dbReference>
<organism evidence="5 6">
    <name type="scientific">Promicromonospora aerolata</name>
    <dbReference type="NCBI Taxonomy" id="195749"/>
    <lineage>
        <taxon>Bacteria</taxon>
        <taxon>Bacillati</taxon>
        <taxon>Actinomycetota</taxon>
        <taxon>Actinomycetes</taxon>
        <taxon>Micrococcales</taxon>
        <taxon>Promicromonosporaceae</taxon>
        <taxon>Promicromonospora</taxon>
    </lineage>
</organism>
<evidence type="ECO:0000256" key="3">
    <source>
        <dbReference type="SAM" id="MobiDB-lite"/>
    </source>
</evidence>
<sequence>MSTIAFLNIGMDGYVNPTLPVVAELVRRGHTVIYHSSPAFAGQLEAAGAQVHLYSGPDQPALDPPIPLAMLGGLARTAVDLLPSVLADLRAARPDLVVHGAACPWGAVAARELGVPAASTFTTFAFNRQVPSPCRASRELGTAAAARPHLARGYLRARRALRRRYDTSGLPLIDLMNAREPLNLVFTSRSFQPGADALGPSYRFVGASIGARPSDPDFAPDRLAGPVLYASLGTVFDAKPTLLGSFVTALAPLGRTVVLATGQTDPAVLGPLPGHVVARRSVPQLQVLSRAALFITHGGMNSVNEAMQAGVPMLVVPQGADQPLVARRVTELGAGLTVTTEGATAERVNALARRLLDEPHFREAADVEQAAQREAGGYRRAADELERYLERVGGAPARRAGPAADRPAGPAEDQDVEH</sequence>
<protein>
    <submittedName>
        <fullName evidence="5">Macrolide family glycosyltransferase</fullName>
    </submittedName>
</protein>
<dbReference type="Proteomes" id="UP001597338">
    <property type="component" value="Unassembled WGS sequence"/>
</dbReference>
<reference evidence="6" key="1">
    <citation type="journal article" date="2019" name="Int. J. Syst. Evol. Microbiol.">
        <title>The Global Catalogue of Microorganisms (GCM) 10K type strain sequencing project: providing services to taxonomists for standard genome sequencing and annotation.</title>
        <authorList>
            <consortium name="The Broad Institute Genomics Platform"/>
            <consortium name="The Broad Institute Genome Sequencing Center for Infectious Disease"/>
            <person name="Wu L."/>
            <person name="Ma J."/>
        </authorList>
    </citation>
    <scope>NUCLEOTIDE SEQUENCE [LARGE SCALE GENOMIC DNA]</scope>
    <source>
        <strain evidence="6">CCM 7043</strain>
    </source>
</reference>
<dbReference type="EMBL" id="JBHUHF010000001">
    <property type="protein sequence ID" value="MFD2026418.1"/>
    <property type="molecule type" value="Genomic_DNA"/>
</dbReference>
<comment type="caution">
    <text evidence="5">The sequence shown here is derived from an EMBL/GenBank/DDBJ whole genome shotgun (WGS) entry which is preliminary data.</text>
</comment>
<feature type="compositionally biased region" description="Low complexity" evidence="3">
    <location>
        <begin position="392"/>
        <end position="411"/>
    </location>
</feature>